<comment type="caution">
    <text evidence="1">The sequence shown here is derived from an EMBL/GenBank/DDBJ whole genome shotgun (WGS) entry which is preliminary data.</text>
</comment>
<name>A0A837G6S8_9VIBR</name>
<accession>A0A837G6S8</accession>
<dbReference type="Gene3D" id="3.40.50.410">
    <property type="entry name" value="von Willebrand factor, type A domain"/>
    <property type="match status" value="1"/>
</dbReference>
<reference evidence="1" key="1">
    <citation type="journal article" date="2015" name="BMC Genomics">
        <title>Genome mining reveals unlocked bioactive potential of marine Gram-negative bacteria.</title>
        <authorList>
            <person name="Machado H."/>
            <person name="Sonnenschein E.C."/>
            <person name="Melchiorsen J."/>
            <person name="Gram L."/>
        </authorList>
    </citation>
    <scope>NUCLEOTIDE SEQUENCE</scope>
    <source>
        <strain evidence="1">S2052</strain>
    </source>
</reference>
<dbReference type="PROSITE" id="PS50234">
    <property type="entry name" value="VWFA"/>
    <property type="match status" value="1"/>
</dbReference>
<dbReference type="RefSeq" id="WP_045986502.1">
    <property type="nucleotide sequence ID" value="NZ_CP063052.1"/>
</dbReference>
<organism evidence="1">
    <name type="scientific">Vibrio coralliilyticus</name>
    <dbReference type="NCBI Taxonomy" id="190893"/>
    <lineage>
        <taxon>Bacteria</taxon>
        <taxon>Pseudomonadati</taxon>
        <taxon>Pseudomonadota</taxon>
        <taxon>Gammaproteobacteria</taxon>
        <taxon>Vibrionales</taxon>
        <taxon>Vibrionaceae</taxon>
        <taxon>Vibrio</taxon>
    </lineage>
</organism>
<sequence>MLKQHTGSVSLSFLALLIPLVVLSAATIMIGFQVQLSSRAMQAVDAASLACAFADYSDPSVNQGYLEYYQPNVKLVKSEIYSASGCELNMGYQLTGLFSSLKFAQASYSAQSGSVEQAHVNQSASVTPTEMTLVLDISSSMTGSIDTLKGILTRAIERIEQDNVKIDGRRAISISIVPFSDGVSARNAAWLDDKGVFCIDGLTKESGGSVLVNETVQNLDRIHSEKAVSHRAPDEFLADCSASATLVPLTDNMSEVKTAINALTTTGGTRSYQGVIWGARQLIPRWRHEWGYNPYSLSPKQKLVLMTDGADSGYVLDDLIDAGLCDRLANEFAIELNFIGFNVQDSRLAQFQSCINAANTDGIKGQVFSATNTEKLDEYFSKILEVQYDTTLNFGQK</sequence>
<gene>
    <name evidence="1" type="ORF">TW71_15590</name>
</gene>
<dbReference type="InterPro" id="IPR002035">
    <property type="entry name" value="VWF_A"/>
</dbReference>
<dbReference type="SUPFAM" id="SSF53300">
    <property type="entry name" value="vWA-like"/>
    <property type="match status" value="1"/>
</dbReference>
<dbReference type="EMBL" id="JXXR01000016">
    <property type="protein sequence ID" value="KJY71429.1"/>
    <property type="molecule type" value="Genomic_DNA"/>
</dbReference>
<dbReference type="AlphaFoldDB" id="A0A837G6S8"/>
<dbReference type="InterPro" id="IPR036465">
    <property type="entry name" value="vWFA_dom_sf"/>
</dbReference>
<evidence type="ECO:0000313" key="1">
    <source>
        <dbReference type="EMBL" id="KJY71429.1"/>
    </source>
</evidence>
<proteinExistence type="predicted"/>
<protein>
    <submittedName>
        <fullName evidence="1">Uncharacterized protein</fullName>
    </submittedName>
</protein>